<reference evidence="1" key="1">
    <citation type="submission" date="2020-10" db="EMBL/GenBank/DDBJ databases">
        <title>Dehalococcoides mccartyi of a TCE/Cr reducing biochatode.</title>
        <authorList>
            <person name="Matturro B."/>
        </authorList>
    </citation>
    <scope>NUCLEOTIDE SEQUENCE</scope>
    <source>
        <strain evidence="1">Bin2</strain>
    </source>
</reference>
<dbReference type="AlphaFoldDB" id="A0A843ATH7"/>
<accession>A0A843ATH7</accession>
<dbReference type="RefSeq" id="WP_276698562.1">
    <property type="nucleotide sequence ID" value="NZ_JADIIL010000014.1"/>
</dbReference>
<dbReference type="EMBL" id="JADIIL010000014">
    <property type="protein sequence ID" value="MBF4474544.1"/>
    <property type="molecule type" value="Genomic_DNA"/>
</dbReference>
<protein>
    <submittedName>
        <fullName evidence="1">Uncharacterized protein</fullName>
    </submittedName>
</protein>
<evidence type="ECO:0000313" key="1">
    <source>
        <dbReference type="EMBL" id="MBF4474544.1"/>
    </source>
</evidence>
<sequence>MQMKEYEEDRGYVRETILIFTDPDLEVENYQKVMDLLYGYTGNNGEVIDIKIFENEKGPGAIIWMVIICFKSLLRLLKVKDESYSRFIEKHKNDFQKYYKINYSDYGFD</sequence>
<name>A0A843ATH7_METFO</name>
<gene>
    <name evidence="1" type="ORF">ISP06_03605</name>
</gene>
<organism evidence="1 2">
    <name type="scientific">Methanobacterium formicicum</name>
    <dbReference type="NCBI Taxonomy" id="2162"/>
    <lineage>
        <taxon>Archaea</taxon>
        <taxon>Methanobacteriati</taxon>
        <taxon>Methanobacteriota</taxon>
        <taxon>Methanomada group</taxon>
        <taxon>Methanobacteria</taxon>
        <taxon>Methanobacteriales</taxon>
        <taxon>Methanobacteriaceae</taxon>
        <taxon>Methanobacterium</taxon>
    </lineage>
</organism>
<proteinExistence type="predicted"/>
<comment type="caution">
    <text evidence="1">The sequence shown here is derived from an EMBL/GenBank/DDBJ whole genome shotgun (WGS) entry which is preliminary data.</text>
</comment>
<dbReference type="Proteomes" id="UP000606900">
    <property type="component" value="Unassembled WGS sequence"/>
</dbReference>
<evidence type="ECO:0000313" key="2">
    <source>
        <dbReference type="Proteomes" id="UP000606900"/>
    </source>
</evidence>